<organism evidence="2 3">
    <name type="scientific">Thermobifida fusca TM51</name>
    <dbReference type="NCBI Taxonomy" id="1169414"/>
    <lineage>
        <taxon>Bacteria</taxon>
        <taxon>Bacillati</taxon>
        <taxon>Actinomycetota</taxon>
        <taxon>Actinomycetes</taxon>
        <taxon>Streptosporangiales</taxon>
        <taxon>Nocardiopsidaceae</taxon>
        <taxon>Thermobifida</taxon>
    </lineage>
</organism>
<sequence>MVLLHDTDEVRRALFDLDYPAAKEAVVACAERNRAAPEVVKALRALPLGEYANEAEVLRSIPLDPAAPRQRTPAERNEQARKTRHGHPGVAEHMHEVSPPPIEEELGETWGR</sequence>
<feature type="region of interest" description="Disordered" evidence="1">
    <location>
        <begin position="62"/>
        <end position="112"/>
    </location>
</feature>
<dbReference type="EMBL" id="AOSG01000036">
    <property type="protein sequence ID" value="EOR71444.1"/>
    <property type="molecule type" value="Genomic_DNA"/>
</dbReference>
<dbReference type="Proteomes" id="UP000014184">
    <property type="component" value="Unassembled WGS sequence"/>
</dbReference>
<feature type="compositionally biased region" description="Basic and acidic residues" evidence="1">
    <location>
        <begin position="72"/>
        <end position="81"/>
    </location>
</feature>
<dbReference type="AlphaFoldDB" id="A0A9P2TBK9"/>
<proteinExistence type="predicted"/>
<dbReference type="RefSeq" id="WP_011291887.1">
    <property type="nucleotide sequence ID" value="NZ_AOSG01000036.1"/>
</dbReference>
<reference evidence="2 3" key="1">
    <citation type="journal article" date="2013" name="Genome Announc.">
        <title>Draft Genome Sequence of the Lignocellulose Decomposer Thermobifida fusca Strain TM51.</title>
        <authorList>
            <person name="Toth A."/>
            <person name="Barna T."/>
            <person name="Nagy I."/>
            <person name="Horvath B."/>
            <person name="Nagy I."/>
            <person name="Tancsics A."/>
            <person name="Kriszt B."/>
            <person name="Baka E."/>
            <person name="Fekete C."/>
            <person name="Kukolya J."/>
        </authorList>
    </citation>
    <scope>NUCLEOTIDE SEQUENCE [LARGE SCALE GENOMIC DNA]</scope>
    <source>
        <strain evidence="2 3">TM51</strain>
    </source>
</reference>
<evidence type="ECO:0000313" key="2">
    <source>
        <dbReference type="EMBL" id="EOR71444.1"/>
    </source>
</evidence>
<evidence type="ECO:0000313" key="3">
    <source>
        <dbReference type="Proteomes" id="UP000014184"/>
    </source>
</evidence>
<dbReference type="InterPro" id="IPR021527">
    <property type="entry name" value="DUF2795"/>
</dbReference>
<keyword evidence="3" id="KW-1185">Reference proteome</keyword>
<feature type="compositionally biased region" description="Acidic residues" evidence="1">
    <location>
        <begin position="102"/>
        <end position="112"/>
    </location>
</feature>
<name>A0A9P2TBK9_THEFU</name>
<comment type="caution">
    <text evidence="2">The sequence shown here is derived from an EMBL/GenBank/DDBJ whole genome shotgun (WGS) entry which is preliminary data.</text>
</comment>
<dbReference type="Pfam" id="PF11387">
    <property type="entry name" value="DUF2795"/>
    <property type="match status" value="1"/>
</dbReference>
<evidence type="ECO:0008006" key="4">
    <source>
        <dbReference type="Google" id="ProtNLM"/>
    </source>
</evidence>
<gene>
    <name evidence="2" type="ORF">TM51_07631</name>
</gene>
<protein>
    <recommendedName>
        <fullName evidence="4">DUF2795 domain-containing protein</fullName>
    </recommendedName>
</protein>
<evidence type="ECO:0000256" key="1">
    <source>
        <dbReference type="SAM" id="MobiDB-lite"/>
    </source>
</evidence>
<accession>A0A9P2TBK9</accession>